<protein>
    <submittedName>
        <fullName evidence="2">12895_t:CDS:1</fullName>
    </submittedName>
</protein>
<dbReference type="OrthoDB" id="2463878at2759"/>
<dbReference type="InterPro" id="IPR004330">
    <property type="entry name" value="FAR1_DNA_bnd_dom"/>
</dbReference>
<proteinExistence type="predicted"/>
<accession>A0A9N9G7H4</accession>
<dbReference type="PANTHER" id="PTHR47718:SF7">
    <property type="entry name" value="PROTEIN FAR1-RELATED SEQUENCE"/>
    <property type="match status" value="1"/>
</dbReference>
<gene>
    <name evidence="2" type="ORF">CPELLU_LOCUS6493</name>
</gene>
<feature type="domain" description="FAR1" evidence="1">
    <location>
        <begin position="90"/>
        <end position="182"/>
    </location>
</feature>
<dbReference type="PANTHER" id="PTHR47718">
    <property type="entry name" value="OS01G0519700 PROTEIN"/>
    <property type="match status" value="1"/>
</dbReference>
<reference evidence="2" key="1">
    <citation type="submission" date="2021-06" db="EMBL/GenBank/DDBJ databases">
        <authorList>
            <person name="Kallberg Y."/>
            <person name="Tangrot J."/>
            <person name="Rosling A."/>
        </authorList>
    </citation>
    <scope>NUCLEOTIDE SEQUENCE</scope>
    <source>
        <strain evidence="2">FL966</strain>
    </source>
</reference>
<dbReference type="Proteomes" id="UP000789759">
    <property type="component" value="Unassembled WGS sequence"/>
</dbReference>
<sequence length="287" mass="33354">MSATSETELIELMNSIVIFDHIENSYMNLEDVELDDSSDNTRESASNMDIIEKNAVKPSMPELSDTNIRIKSEDIPIDIAFNSWNEVETFFLEYDARNSFAVNKYRKKSSKTGIVKNTTFCCEFYGIYKPKKSLAAVQNGTQCNTKTKKKNCPWHCNLSLGQTGLQTQITTLDNRHNHILVPETQKFGSKYRKFYECRNSLCATLFKKRWKNLLKNYPVANDYLLRALYPNHRSWVCAYLYRVFTADIQSTSRVEGYNWIIKKELVTNSTLCELANHLDQWLKNEIQ</sequence>
<evidence type="ECO:0000313" key="2">
    <source>
        <dbReference type="EMBL" id="CAG8590222.1"/>
    </source>
</evidence>
<organism evidence="2 3">
    <name type="scientific">Cetraspora pellucida</name>
    <dbReference type="NCBI Taxonomy" id="1433469"/>
    <lineage>
        <taxon>Eukaryota</taxon>
        <taxon>Fungi</taxon>
        <taxon>Fungi incertae sedis</taxon>
        <taxon>Mucoromycota</taxon>
        <taxon>Glomeromycotina</taxon>
        <taxon>Glomeromycetes</taxon>
        <taxon>Diversisporales</taxon>
        <taxon>Gigasporaceae</taxon>
        <taxon>Cetraspora</taxon>
    </lineage>
</organism>
<name>A0A9N9G7H4_9GLOM</name>
<evidence type="ECO:0000259" key="1">
    <source>
        <dbReference type="Pfam" id="PF03101"/>
    </source>
</evidence>
<dbReference type="AlphaFoldDB" id="A0A9N9G7H4"/>
<dbReference type="Pfam" id="PF03101">
    <property type="entry name" value="FAR1"/>
    <property type="match status" value="1"/>
</dbReference>
<keyword evidence="3" id="KW-1185">Reference proteome</keyword>
<evidence type="ECO:0000313" key="3">
    <source>
        <dbReference type="Proteomes" id="UP000789759"/>
    </source>
</evidence>
<dbReference type="EMBL" id="CAJVQA010004060">
    <property type="protein sequence ID" value="CAG8590222.1"/>
    <property type="molecule type" value="Genomic_DNA"/>
</dbReference>
<comment type="caution">
    <text evidence="2">The sequence shown here is derived from an EMBL/GenBank/DDBJ whole genome shotgun (WGS) entry which is preliminary data.</text>
</comment>